<gene>
    <name evidence="9" type="ORF">NUH88_15420</name>
</gene>
<reference evidence="9" key="1">
    <citation type="submission" date="2022-08" db="EMBL/GenBank/DDBJ databases">
        <title>Nisaea acidiphila sp. nov., isolated from a marine algal debris and emended description of the genus Nisaea Urios et al. 2008.</title>
        <authorList>
            <person name="Kwon K."/>
        </authorList>
    </citation>
    <scope>NUCLEOTIDE SEQUENCE</scope>
    <source>
        <strain evidence="9">MEBiC11861</strain>
    </source>
</reference>
<dbReference type="InterPro" id="IPR006059">
    <property type="entry name" value="SBP"/>
</dbReference>
<dbReference type="PANTHER" id="PTHR43649:SF31">
    <property type="entry name" value="SN-GLYCEROL-3-PHOSPHATE-BINDING PERIPLASMIC PROTEIN UGPB"/>
    <property type="match status" value="1"/>
</dbReference>
<evidence type="ECO:0000256" key="8">
    <source>
        <dbReference type="SAM" id="SignalP"/>
    </source>
</evidence>
<dbReference type="Proteomes" id="UP001060336">
    <property type="component" value="Chromosome"/>
</dbReference>
<dbReference type="AlphaFoldDB" id="A0A9J7ANQ1"/>
<comment type="subcellular location">
    <subcellularLocation>
        <location evidence="1">Periplasm</location>
    </subcellularLocation>
</comment>
<name>A0A9J7ANQ1_9PROT</name>
<proteinExistence type="inferred from homology"/>
<evidence type="ECO:0000256" key="2">
    <source>
        <dbReference type="ARBA" id="ARBA00008520"/>
    </source>
</evidence>
<accession>A0A9J7ANQ1</accession>
<comment type="subunit">
    <text evidence="3">The complex is composed of two ATP-binding proteins (UgpC), two transmembrane proteins (UgpA and UgpE) and a solute-binding protein (UgpB).</text>
</comment>
<keyword evidence="5" id="KW-0813">Transport</keyword>
<dbReference type="PANTHER" id="PTHR43649">
    <property type="entry name" value="ARABINOSE-BINDING PROTEIN-RELATED"/>
    <property type="match status" value="1"/>
</dbReference>
<evidence type="ECO:0000256" key="1">
    <source>
        <dbReference type="ARBA" id="ARBA00004418"/>
    </source>
</evidence>
<evidence type="ECO:0000256" key="3">
    <source>
        <dbReference type="ARBA" id="ARBA00011557"/>
    </source>
</evidence>
<feature type="chain" id="PRO_5039929188" description="sn-glycerol-3-phosphate-binding periplasmic protein UgpB" evidence="8">
    <location>
        <begin position="24"/>
        <end position="462"/>
    </location>
</feature>
<dbReference type="InterPro" id="IPR050490">
    <property type="entry name" value="Bact_solute-bd_prot1"/>
</dbReference>
<dbReference type="SUPFAM" id="SSF53850">
    <property type="entry name" value="Periplasmic binding protein-like II"/>
    <property type="match status" value="1"/>
</dbReference>
<evidence type="ECO:0000256" key="4">
    <source>
        <dbReference type="ARBA" id="ARBA00017470"/>
    </source>
</evidence>
<dbReference type="RefSeq" id="WP_257767292.1">
    <property type="nucleotide sequence ID" value="NZ_CP102480.1"/>
</dbReference>
<feature type="signal peptide" evidence="8">
    <location>
        <begin position="1"/>
        <end position="23"/>
    </location>
</feature>
<sequence>MKRNKFWLAGMLAAAVTFGAADASAERIKIQWWHAMSGGLGEGVDEIVRRFNESQDKYEVVATWKGRYRHLLTQTIAAIRAGEQPHFFQNNETGVITLMLSGAIVPAEDMLAKHGVTLNKSDYLSPVTGTYTDPNGKLLGMPFNSSTPILYVNKDLFDAAGLTEMPKTYQDMEAQIRQLQASGAEVPRGGKPCGYGFYAGMWGDLENPMAQQKQFYASKNNGLDGLSARLVYDKPDGWAIMHMKRIKRWLDEGLAEFGAESQTDWSSGALKNFKAGNCLFHIRSTASHATMEDNPFNWTAAHLPYEAGTTPVNTTIGGAALYVLKGFSDEEYAGVVEFFKSLTSVEIQKYWHKKTGYVPITKQAYNELKAEGYYEEFPTKELAVIQLLRGGDNPHPAARVPRLGNFENVRIALEGELRKVWANEQTVEQAFANAVRRGDEILRRFEKQNSRQAEELYPMLVE</sequence>
<dbReference type="EMBL" id="CP102480">
    <property type="protein sequence ID" value="UUX48790.1"/>
    <property type="molecule type" value="Genomic_DNA"/>
</dbReference>
<dbReference type="Gene3D" id="3.40.190.10">
    <property type="entry name" value="Periplasmic binding protein-like II"/>
    <property type="match status" value="2"/>
</dbReference>
<evidence type="ECO:0000256" key="5">
    <source>
        <dbReference type="ARBA" id="ARBA00022448"/>
    </source>
</evidence>
<dbReference type="GO" id="GO:0042597">
    <property type="term" value="C:periplasmic space"/>
    <property type="evidence" value="ECO:0007669"/>
    <property type="project" value="UniProtKB-SubCell"/>
</dbReference>
<evidence type="ECO:0000256" key="6">
    <source>
        <dbReference type="ARBA" id="ARBA00022729"/>
    </source>
</evidence>
<evidence type="ECO:0000313" key="10">
    <source>
        <dbReference type="Proteomes" id="UP001060336"/>
    </source>
</evidence>
<evidence type="ECO:0000256" key="7">
    <source>
        <dbReference type="ARBA" id="ARBA00034473"/>
    </source>
</evidence>
<comment type="function">
    <text evidence="7">Part of the ABC transporter complex UgpBAEC involved in sn-glycerol-3-phosphate (G3P) import. Binds G3P.</text>
</comment>
<dbReference type="Pfam" id="PF13416">
    <property type="entry name" value="SBP_bac_8"/>
    <property type="match status" value="1"/>
</dbReference>
<organism evidence="9 10">
    <name type="scientific">Nisaea acidiphila</name>
    <dbReference type="NCBI Taxonomy" id="1862145"/>
    <lineage>
        <taxon>Bacteria</taxon>
        <taxon>Pseudomonadati</taxon>
        <taxon>Pseudomonadota</taxon>
        <taxon>Alphaproteobacteria</taxon>
        <taxon>Rhodospirillales</taxon>
        <taxon>Thalassobaculaceae</taxon>
        <taxon>Nisaea</taxon>
    </lineage>
</organism>
<keyword evidence="6 8" id="KW-0732">Signal</keyword>
<evidence type="ECO:0000313" key="9">
    <source>
        <dbReference type="EMBL" id="UUX48790.1"/>
    </source>
</evidence>
<dbReference type="KEGG" id="naci:NUH88_15420"/>
<comment type="similarity">
    <text evidence="2">Belongs to the bacterial solute-binding protein 1 family.</text>
</comment>
<protein>
    <recommendedName>
        <fullName evidence="4">sn-glycerol-3-phosphate-binding periplasmic protein UgpB</fullName>
    </recommendedName>
</protein>
<keyword evidence="10" id="KW-1185">Reference proteome</keyword>